<comment type="caution">
    <text evidence="3">The sequence shown here is derived from an EMBL/GenBank/DDBJ whole genome shotgun (WGS) entry which is preliminary data.</text>
</comment>
<dbReference type="SUPFAM" id="SSF52047">
    <property type="entry name" value="RNI-like"/>
    <property type="match status" value="1"/>
</dbReference>
<name>A0A1E5USI4_9POAL</name>
<dbReference type="PANTHER" id="PTHR47186:SF22">
    <property type="entry name" value="OS11G0589401 PROTEIN"/>
    <property type="match status" value="1"/>
</dbReference>
<keyword evidence="4" id="KW-1185">Reference proteome</keyword>
<dbReference type="InterPro" id="IPR032675">
    <property type="entry name" value="LRR_dom_sf"/>
</dbReference>
<dbReference type="OrthoDB" id="682315at2759"/>
<dbReference type="Proteomes" id="UP000095767">
    <property type="component" value="Unassembled WGS sequence"/>
</dbReference>
<protein>
    <recommendedName>
        <fullName evidence="2">Disease resistance R13L4/SHOC-2-like LRR domain-containing protein</fullName>
    </recommendedName>
</protein>
<dbReference type="InterPro" id="IPR055414">
    <property type="entry name" value="LRR_R13L4/SHOC2-like"/>
</dbReference>
<evidence type="ECO:0000313" key="3">
    <source>
        <dbReference type="EMBL" id="OEL15833.1"/>
    </source>
</evidence>
<keyword evidence="1" id="KW-0677">Repeat</keyword>
<organism evidence="3 4">
    <name type="scientific">Dichanthelium oligosanthes</name>
    <dbReference type="NCBI Taxonomy" id="888268"/>
    <lineage>
        <taxon>Eukaryota</taxon>
        <taxon>Viridiplantae</taxon>
        <taxon>Streptophyta</taxon>
        <taxon>Embryophyta</taxon>
        <taxon>Tracheophyta</taxon>
        <taxon>Spermatophyta</taxon>
        <taxon>Magnoliopsida</taxon>
        <taxon>Liliopsida</taxon>
        <taxon>Poales</taxon>
        <taxon>Poaceae</taxon>
        <taxon>PACMAD clade</taxon>
        <taxon>Panicoideae</taxon>
        <taxon>Panicodae</taxon>
        <taxon>Paniceae</taxon>
        <taxon>Dichantheliinae</taxon>
        <taxon>Dichanthelium</taxon>
    </lineage>
</organism>
<dbReference type="Pfam" id="PF23598">
    <property type="entry name" value="LRR_14"/>
    <property type="match status" value="1"/>
</dbReference>
<dbReference type="EMBL" id="LWDX02065311">
    <property type="protein sequence ID" value="OEL15833.1"/>
    <property type="molecule type" value="Genomic_DNA"/>
</dbReference>
<sequence>LDLGNFWGIEDHHLASIEKLFLLKYLCLSSGSITKLPEKIGELQYLETLDVRGTHIKELPSTITKLQRLAHLYVDYGVRFPDGTIGQMHSLEELREYGVDNEQGESLQEFSKLTKLRTLQIELICIFPEGLEGVRQAEDLYSYVGTLLSSCDLHNLYIRVSSDDIIYPLSLDSWLPAAPCSLRKLCMSEAPVYKLCMSEISVC</sequence>
<dbReference type="STRING" id="888268.A0A1E5USI4"/>
<dbReference type="PANTHER" id="PTHR47186">
    <property type="entry name" value="LEUCINE-RICH REPEAT-CONTAINING PROTEIN 57"/>
    <property type="match status" value="1"/>
</dbReference>
<dbReference type="Gene3D" id="3.80.10.10">
    <property type="entry name" value="Ribonuclease Inhibitor"/>
    <property type="match status" value="1"/>
</dbReference>
<evidence type="ECO:0000256" key="1">
    <source>
        <dbReference type="ARBA" id="ARBA00022737"/>
    </source>
</evidence>
<dbReference type="AlphaFoldDB" id="A0A1E5USI4"/>
<feature type="non-terminal residue" evidence="3">
    <location>
        <position position="1"/>
    </location>
</feature>
<gene>
    <name evidence="3" type="ORF">BAE44_0023148</name>
</gene>
<feature type="domain" description="Disease resistance R13L4/SHOC-2-like LRR" evidence="2">
    <location>
        <begin position="1"/>
        <end position="189"/>
    </location>
</feature>
<accession>A0A1E5USI4</accession>
<reference evidence="3 4" key="1">
    <citation type="submission" date="2016-09" db="EMBL/GenBank/DDBJ databases">
        <title>The draft genome of Dichanthelium oligosanthes: A C3 panicoid grass species.</title>
        <authorList>
            <person name="Studer A.J."/>
            <person name="Schnable J.C."/>
            <person name="Brutnell T.P."/>
        </authorList>
    </citation>
    <scope>NUCLEOTIDE SEQUENCE [LARGE SCALE GENOMIC DNA]</scope>
    <source>
        <strain evidence="4">cv. Kellogg 1175</strain>
        <tissue evidence="3">Leaf</tissue>
    </source>
</reference>
<evidence type="ECO:0000259" key="2">
    <source>
        <dbReference type="Pfam" id="PF23598"/>
    </source>
</evidence>
<proteinExistence type="predicted"/>
<evidence type="ECO:0000313" key="4">
    <source>
        <dbReference type="Proteomes" id="UP000095767"/>
    </source>
</evidence>